<organism evidence="2 3">
    <name type="scientific">Clostridium collagenovorans DSM 3089</name>
    <dbReference type="NCBI Taxonomy" id="1121306"/>
    <lineage>
        <taxon>Bacteria</taxon>
        <taxon>Bacillati</taxon>
        <taxon>Bacillota</taxon>
        <taxon>Clostridia</taxon>
        <taxon>Eubacteriales</taxon>
        <taxon>Clostridiaceae</taxon>
        <taxon>Clostridium</taxon>
    </lineage>
</organism>
<proteinExistence type="predicted"/>
<dbReference type="AlphaFoldDB" id="A0A1M5TSL3"/>
<keyword evidence="1" id="KW-0472">Membrane</keyword>
<feature type="transmembrane region" description="Helical" evidence="1">
    <location>
        <begin position="6"/>
        <end position="25"/>
    </location>
</feature>
<dbReference type="Proteomes" id="UP000184526">
    <property type="component" value="Unassembled WGS sequence"/>
</dbReference>
<dbReference type="EMBL" id="FQXP01000003">
    <property type="protein sequence ID" value="SHH53805.1"/>
    <property type="molecule type" value="Genomic_DNA"/>
</dbReference>
<sequence>MGETILQYSILILTIVCLGYLFVVMESRGSKEADYYGLNQSSFSTLTSDECNKDNLEKILSIIWLSAKEVMDENKTIDEGELENKIINLSRIKILENGFNSNIDENSLRYMARLSMFYLKEFYK</sequence>
<keyword evidence="3" id="KW-1185">Reference proteome</keyword>
<gene>
    <name evidence="2" type="ORF">SAMN02745196_00703</name>
</gene>
<protein>
    <submittedName>
        <fullName evidence="2">Uncharacterized protein</fullName>
    </submittedName>
</protein>
<name>A0A1M5TSL3_9CLOT</name>
<keyword evidence="1" id="KW-1133">Transmembrane helix</keyword>
<reference evidence="2 3" key="1">
    <citation type="submission" date="2016-11" db="EMBL/GenBank/DDBJ databases">
        <authorList>
            <person name="Jaros S."/>
            <person name="Januszkiewicz K."/>
            <person name="Wedrychowicz H."/>
        </authorList>
    </citation>
    <scope>NUCLEOTIDE SEQUENCE [LARGE SCALE GENOMIC DNA]</scope>
    <source>
        <strain evidence="2 3">DSM 3089</strain>
    </source>
</reference>
<evidence type="ECO:0000313" key="2">
    <source>
        <dbReference type="EMBL" id="SHH53805.1"/>
    </source>
</evidence>
<evidence type="ECO:0000256" key="1">
    <source>
        <dbReference type="SAM" id="Phobius"/>
    </source>
</evidence>
<evidence type="ECO:0000313" key="3">
    <source>
        <dbReference type="Proteomes" id="UP000184526"/>
    </source>
</evidence>
<accession>A0A1M5TSL3</accession>
<keyword evidence="1" id="KW-0812">Transmembrane</keyword>
<dbReference type="STRING" id="1121306.SAMN02745196_00703"/>
<dbReference type="RefSeq" id="WP_072830085.1">
    <property type="nucleotide sequence ID" value="NZ_FQXP01000003.1"/>
</dbReference>